<comment type="catalytic activity">
    <reaction evidence="7">
        <text>L-tyrosyl-[protein] + ATP = O-(5'-adenylyl)-L-tyrosyl-[protein] + diphosphate</text>
        <dbReference type="Rhea" id="RHEA:54288"/>
        <dbReference type="Rhea" id="RHEA-COMP:10136"/>
        <dbReference type="Rhea" id="RHEA-COMP:13846"/>
        <dbReference type="ChEBI" id="CHEBI:30616"/>
        <dbReference type="ChEBI" id="CHEBI:33019"/>
        <dbReference type="ChEBI" id="CHEBI:46858"/>
        <dbReference type="ChEBI" id="CHEBI:83624"/>
        <dbReference type="EC" id="2.7.7.108"/>
    </reaction>
</comment>
<keyword evidence="4" id="KW-0067">ATP-binding</keyword>
<dbReference type="RefSeq" id="WP_379652866.1">
    <property type="nucleotide sequence ID" value="NZ_JBHTMB010000062.1"/>
</dbReference>
<evidence type="ECO:0000259" key="9">
    <source>
        <dbReference type="PROSITE" id="PS51459"/>
    </source>
</evidence>
<evidence type="ECO:0000256" key="5">
    <source>
        <dbReference type="ARBA" id="ARBA00034531"/>
    </source>
</evidence>
<keyword evidence="1" id="KW-0808">Transferase</keyword>
<evidence type="ECO:0000256" key="3">
    <source>
        <dbReference type="ARBA" id="ARBA00022741"/>
    </source>
</evidence>
<evidence type="ECO:0000256" key="6">
    <source>
        <dbReference type="ARBA" id="ARBA00047939"/>
    </source>
</evidence>
<dbReference type="PANTHER" id="PTHR39560">
    <property type="entry name" value="PROTEIN ADENYLYLTRANSFERASE FIC-RELATED"/>
    <property type="match status" value="1"/>
</dbReference>
<dbReference type="Gene3D" id="1.10.3290.10">
    <property type="entry name" value="Fido-like domain"/>
    <property type="match status" value="1"/>
</dbReference>
<comment type="catalytic activity">
    <reaction evidence="6">
        <text>L-threonyl-[protein] + ATP = 3-O-(5'-adenylyl)-L-threonyl-[protein] + diphosphate</text>
        <dbReference type="Rhea" id="RHEA:54292"/>
        <dbReference type="Rhea" id="RHEA-COMP:11060"/>
        <dbReference type="Rhea" id="RHEA-COMP:13847"/>
        <dbReference type="ChEBI" id="CHEBI:30013"/>
        <dbReference type="ChEBI" id="CHEBI:30616"/>
        <dbReference type="ChEBI" id="CHEBI:33019"/>
        <dbReference type="ChEBI" id="CHEBI:138113"/>
        <dbReference type="EC" id="2.7.7.108"/>
    </reaction>
</comment>
<dbReference type="InterPro" id="IPR003812">
    <property type="entry name" value="Fido"/>
</dbReference>
<dbReference type="EMBL" id="JBHTMB010000062">
    <property type="protein sequence ID" value="MFD1233445.1"/>
    <property type="molecule type" value="Genomic_DNA"/>
</dbReference>
<evidence type="ECO:0000256" key="7">
    <source>
        <dbReference type="ARBA" id="ARBA00048696"/>
    </source>
</evidence>
<keyword evidence="11" id="KW-1185">Reference proteome</keyword>
<sequence length="246" mass="27075">MADDPYTDPRTGVLRNVLGISDQDELDRIEAEVTALRLVQLAESALPGAYDLAHLQAFHRFLFTDLYDWAGQLRTVTIAKQDLFCPPPQHIPAFADDIFGRLAGNGHLRGLGRDAFVAGLADVLADINALHPFREGNGRAQRAFVAQLARAAGYQLSWQGLDQQENILVSQAAHRGDNEPLRVLLDRRVSPQDQPTSSPSHPARTASGTYRTGGELDEETMPGIPPQRNPRPPSRRRKPPGASPRR</sequence>
<dbReference type="PANTHER" id="PTHR39560:SF1">
    <property type="entry name" value="PROTEIN ADENYLYLTRANSFERASE FIC-RELATED"/>
    <property type="match status" value="1"/>
</dbReference>
<accession>A0ABW3VFN0</accession>
<comment type="caution">
    <text evidence="10">The sequence shown here is derived from an EMBL/GenBank/DDBJ whole genome shotgun (WGS) entry which is preliminary data.</text>
</comment>
<protein>
    <recommendedName>
        <fullName evidence="5">protein adenylyltransferase</fullName>
        <ecNumber evidence="5">2.7.7.108</ecNumber>
    </recommendedName>
</protein>
<feature type="compositionally biased region" description="Basic residues" evidence="8">
    <location>
        <begin position="233"/>
        <end position="246"/>
    </location>
</feature>
<dbReference type="Proteomes" id="UP001597182">
    <property type="component" value="Unassembled WGS sequence"/>
</dbReference>
<keyword evidence="3" id="KW-0547">Nucleotide-binding</keyword>
<feature type="domain" description="Fido" evidence="9">
    <location>
        <begin position="50"/>
        <end position="190"/>
    </location>
</feature>
<feature type="compositionally biased region" description="Polar residues" evidence="8">
    <location>
        <begin position="191"/>
        <end position="210"/>
    </location>
</feature>
<evidence type="ECO:0000256" key="4">
    <source>
        <dbReference type="ARBA" id="ARBA00022840"/>
    </source>
</evidence>
<evidence type="ECO:0000256" key="1">
    <source>
        <dbReference type="ARBA" id="ARBA00022679"/>
    </source>
</evidence>
<proteinExistence type="predicted"/>
<keyword evidence="2" id="KW-0548">Nucleotidyltransferase</keyword>
<evidence type="ECO:0000313" key="11">
    <source>
        <dbReference type="Proteomes" id="UP001597182"/>
    </source>
</evidence>
<feature type="compositionally biased region" description="Pro residues" evidence="8">
    <location>
        <begin position="223"/>
        <end position="232"/>
    </location>
</feature>
<organism evidence="10 11">
    <name type="scientific">Pseudonocardia benzenivorans</name>
    <dbReference type="NCBI Taxonomy" id="228005"/>
    <lineage>
        <taxon>Bacteria</taxon>
        <taxon>Bacillati</taxon>
        <taxon>Actinomycetota</taxon>
        <taxon>Actinomycetes</taxon>
        <taxon>Pseudonocardiales</taxon>
        <taxon>Pseudonocardiaceae</taxon>
        <taxon>Pseudonocardia</taxon>
    </lineage>
</organism>
<dbReference type="EC" id="2.7.7.108" evidence="5"/>
<evidence type="ECO:0000313" key="10">
    <source>
        <dbReference type="EMBL" id="MFD1233445.1"/>
    </source>
</evidence>
<dbReference type="InterPro" id="IPR036597">
    <property type="entry name" value="Fido-like_dom_sf"/>
</dbReference>
<dbReference type="Pfam" id="PF02661">
    <property type="entry name" value="Fic"/>
    <property type="match status" value="1"/>
</dbReference>
<dbReference type="SUPFAM" id="SSF140931">
    <property type="entry name" value="Fic-like"/>
    <property type="match status" value="1"/>
</dbReference>
<name>A0ABW3VFN0_9PSEU</name>
<reference evidence="11" key="1">
    <citation type="journal article" date="2019" name="Int. J. Syst. Evol. Microbiol.">
        <title>The Global Catalogue of Microorganisms (GCM) 10K type strain sequencing project: providing services to taxonomists for standard genome sequencing and annotation.</title>
        <authorList>
            <consortium name="The Broad Institute Genomics Platform"/>
            <consortium name="The Broad Institute Genome Sequencing Center for Infectious Disease"/>
            <person name="Wu L."/>
            <person name="Ma J."/>
        </authorList>
    </citation>
    <scope>NUCLEOTIDE SEQUENCE [LARGE SCALE GENOMIC DNA]</scope>
    <source>
        <strain evidence="11">CCUG 49018</strain>
    </source>
</reference>
<feature type="region of interest" description="Disordered" evidence="8">
    <location>
        <begin position="189"/>
        <end position="246"/>
    </location>
</feature>
<dbReference type="PROSITE" id="PS51459">
    <property type="entry name" value="FIDO"/>
    <property type="match status" value="1"/>
</dbReference>
<evidence type="ECO:0000256" key="2">
    <source>
        <dbReference type="ARBA" id="ARBA00022695"/>
    </source>
</evidence>
<evidence type="ECO:0000256" key="8">
    <source>
        <dbReference type="SAM" id="MobiDB-lite"/>
    </source>
</evidence>
<gene>
    <name evidence="10" type="ORF">ACFQ34_09145</name>
</gene>